<organism evidence="1 2">
    <name type="scientific">Eimeria tenella</name>
    <name type="common">Coccidian parasite</name>
    <dbReference type="NCBI Taxonomy" id="5802"/>
    <lineage>
        <taxon>Eukaryota</taxon>
        <taxon>Sar</taxon>
        <taxon>Alveolata</taxon>
        <taxon>Apicomplexa</taxon>
        <taxon>Conoidasida</taxon>
        <taxon>Coccidia</taxon>
        <taxon>Eucoccidiorida</taxon>
        <taxon>Eimeriorina</taxon>
        <taxon>Eimeriidae</taxon>
        <taxon>Eimeria</taxon>
    </lineage>
</organism>
<dbReference type="VEuPathDB" id="ToxoDB:ETH2_0816900"/>
<sequence length="73" mass="8275">MFPAERSGSKRFCGIETRAIPTKGAVCRSQDNGRQRGSFLFIVKEAVICVIQDGDDVQRAFTSTHWLFWIQNP</sequence>
<keyword evidence="2" id="KW-1185">Reference proteome</keyword>
<dbReference type="GeneID" id="25250170"/>
<dbReference type="VEuPathDB" id="ToxoDB:ETH_00004810"/>
<dbReference type="RefSeq" id="XP_013227807.1">
    <property type="nucleotide sequence ID" value="XM_013372353.1"/>
</dbReference>
<dbReference type="AlphaFoldDB" id="U6KGB1"/>
<gene>
    <name evidence="1" type="ORF">ETH_00004810</name>
</gene>
<reference evidence="1" key="1">
    <citation type="submission" date="2013-10" db="EMBL/GenBank/DDBJ databases">
        <title>Genomic analysis of the causative agents of coccidiosis in chickens.</title>
        <authorList>
            <person name="Reid A.J."/>
            <person name="Blake D."/>
            <person name="Billington K."/>
            <person name="Browne H."/>
            <person name="Dunn M."/>
            <person name="Hung S."/>
            <person name="Kawahara F."/>
            <person name="Miranda-Saavedra D."/>
            <person name="Mourier T."/>
            <person name="Nagra H."/>
            <person name="Otto T.D."/>
            <person name="Rawlings N."/>
            <person name="Sanchez A."/>
            <person name="Sanders M."/>
            <person name="Subramaniam C."/>
            <person name="Tay Y."/>
            <person name="Dear P."/>
            <person name="Doerig C."/>
            <person name="Gruber A."/>
            <person name="Parkinson J."/>
            <person name="Shirley M."/>
            <person name="Wan K.L."/>
            <person name="Berriman M."/>
            <person name="Tomley F."/>
            <person name="Pain A."/>
        </authorList>
    </citation>
    <scope>NUCLEOTIDE SEQUENCE [LARGE SCALE GENOMIC DNA]</scope>
    <source>
        <strain evidence="1">Houghton</strain>
    </source>
</reference>
<dbReference type="Proteomes" id="UP000030747">
    <property type="component" value="Unassembled WGS sequence"/>
</dbReference>
<evidence type="ECO:0000313" key="2">
    <source>
        <dbReference type="Proteomes" id="UP000030747"/>
    </source>
</evidence>
<reference evidence="1" key="2">
    <citation type="submission" date="2013-10" db="EMBL/GenBank/DDBJ databases">
        <authorList>
            <person name="Aslett M."/>
        </authorList>
    </citation>
    <scope>NUCLEOTIDE SEQUENCE [LARGE SCALE GENOMIC DNA]</scope>
    <source>
        <strain evidence="1">Houghton</strain>
    </source>
</reference>
<dbReference type="EMBL" id="HG673746">
    <property type="protein sequence ID" value="CDJ36969.1"/>
    <property type="molecule type" value="Genomic_DNA"/>
</dbReference>
<protein>
    <submittedName>
        <fullName evidence="1">Uncharacterized protein</fullName>
    </submittedName>
</protein>
<accession>U6KGB1</accession>
<name>U6KGB1_EIMTE</name>
<proteinExistence type="predicted"/>
<evidence type="ECO:0000313" key="1">
    <source>
        <dbReference type="EMBL" id="CDJ36969.1"/>
    </source>
</evidence>